<gene>
    <name evidence="1" type="ORF">QFC19_005579</name>
</gene>
<comment type="caution">
    <text evidence="1">The sequence shown here is derived from an EMBL/GenBank/DDBJ whole genome shotgun (WGS) entry which is preliminary data.</text>
</comment>
<protein>
    <submittedName>
        <fullName evidence="1">Uncharacterized protein</fullName>
    </submittedName>
</protein>
<evidence type="ECO:0000313" key="2">
    <source>
        <dbReference type="Proteomes" id="UP001241377"/>
    </source>
</evidence>
<organism evidence="1 2">
    <name type="scientific">Naganishia cerealis</name>
    <dbReference type="NCBI Taxonomy" id="610337"/>
    <lineage>
        <taxon>Eukaryota</taxon>
        <taxon>Fungi</taxon>
        <taxon>Dikarya</taxon>
        <taxon>Basidiomycota</taxon>
        <taxon>Agaricomycotina</taxon>
        <taxon>Tremellomycetes</taxon>
        <taxon>Filobasidiales</taxon>
        <taxon>Filobasidiaceae</taxon>
        <taxon>Naganishia</taxon>
    </lineage>
</organism>
<reference evidence="1" key="1">
    <citation type="submission" date="2023-04" db="EMBL/GenBank/DDBJ databases">
        <title>Draft Genome sequencing of Naganishia species isolated from polar environments using Oxford Nanopore Technology.</title>
        <authorList>
            <person name="Leo P."/>
            <person name="Venkateswaran K."/>
        </authorList>
    </citation>
    <scope>NUCLEOTIDE SEQUENCE</scope>
    <source>
        <strain evidence="1">MNA-CCFEE 5261</strain>
    </source>
</reference>
<proteinExistence type="predicted"/>
<evidence type="ECO:0000313" key="1">
    <source>
        <dbReference type="EMBL" id="KAJ9100437.1"/>
    </source>
</evidence>
<name>A0ACC2VNF0_9TREE</name>
<sequence>MEEPLTSNVRPATDSVLTIRIVKSFPYRNIKNYIMNSVDLKHTTAKKLLDDIRAIINTTGGLRPYRNVEYDTVKIYTKAHGTKSMNLAINFENDEEWVLVCENSAMKIEGNKSLWDLGVRNETELSLFNWEAYEDFKKNPEELW</sequence>
<accession>A0ACC2VNF0</accession>
<keyword evidence="2" id="KW-1185">Reference proteome</keyword>
<dbReference type="EMBL" id="JASBWR010000063">
    <property type="protein sequence ID" value="KAJ9100437.1"/>
    <property type="molecule type" value="Genomic_DNA"/>
</dbReference>
<dbReference type="Proteomes" id="UP001241377">
    <property type="component" value="Unassembled WGS sequence"/>
</dbReference>